<evidence type="ECO:0000313" key="1">
    <source>
        <dbReference type="EMBL" id="CCM63503.1"/>
    </source>
</evidence>
<dbReference type="STRING" id="1229780.BN381_240010"/>
<keyword evidence="2" id="KW-1185">Reference proteome</keyword>
<dbReference type="InterPro" id="IPR012348">
    <property type="entry name" value="RNR-like"/>
</dbReference>
<protein>
    <recommendedName>
        <fullName evidence="3">Diiron oxygenase</fullName>
    </recommendedName>
</protein>
<dbReference type="GO" id="GO:0016491">
    <property type="term" value="F:oxidoreductase activity"/>
    <property type="evidence" value="ECO:0007669"/>
    <property type="project" value="InterPro"/>
</dbReference>
<dbReference type="SUPFAM" id="SSF47240">
    <property type="entry name" value="Ferritin-like"/>
    <property type="match status" value="1"/>
</dbReference>
<dbReference type="InterPro" id="IPR025859">
    <property type="entry name" value="AurF/CmlI"/>
</dbReference>
<organism evidence="1 2">
    <name type="scientific">Candidatus Neomicrothrix parvicella RN1</name>
    <dbReference type="NCBI Taxonomy" id="1229780"/>
    <lineage>
        <taxon>Bacteria</taxon>
        <taxon>Bacillati</taxon>
        <taxon>Actinomycetota</taxon>
        <taxon>Acidimicrobiia</taxon>
        <taxon>Acidimicrobiales</taxon>
        <taxon>Microthrixaceae</taxon>
        <taxon>Candidatus Neomicrothrix</taxon>
    </lineage>
</organism>
<dbReference type="Pfam" id="PF11583">
    <property type="entry name" value="AurF"/>
    <property type="match status" value="1"/>
</dbReference>
<dbReference type="HOGENOM" id="CLU_884769_0_0_11"/>
<gene>
    <name evidence="1" type="ORF">BN381_240010</name>
</gene>
<evidence type="ECO:0008006" key="3">
    <source>
        <dbReference type="Google" id="ProtNLM"/>
    </source>
</evidence>
<proteinExistence type="predicted"/>
<dbReference type="eggNOG" id="COG3396">
    <property type="taxonomic scope" value="Bacteria"/>
</dbReference>
<dbReference type="OrthoDB" id="786532at2"/>
<dbReference type="Proteomes" id="UP000018291">
    <property type="component" value="Unassembled WGS sequence"/>
</dbReference>
<dbReference type="RefSeq" id="WP_012226156.1">
    <property type="nucleotide sequence ID" value="NZ_HG422565.1"/>
</dbReference>
<evidence type="ECO:0000313" key="2">
    <source>
        <dbReference type="Proteomes" id="UP000018291"/>
    </source>
</evidence>
<dbReference type="InterPro" id="IPR009078">
    <property type="entry name" value="Ferritin-like_SF"/>
</dbReference>
<dbReference type="Gene3D" id="1.10.620.20">
    <property type="entry name" value="Ribonucleotide Reductase, subunit A"/>
    <property type="match status" value="1"/>
</dbReference>
<sequence length="314" mass="35474">MTATAERVERLNRASLKRVIEPDVDLPGALGDGQLMPDELLSTAGLDLDLTVDQRRTLSREEVASMFSAGIRFEAILEMGFARQVAYAPDLTDPRVTYLLHEMGEETRHQRVFARLVSQIDPQASNPLDGKVWVDRLDRFGSGWITRHPAMLYVLVLAGEEIPDRMQKLASEHPDTDPFLAEVNRYHRQEEARHLSFARMMLPEVWAAASRVERTVVRRIAPLVIHDLFRFMVQPGVYAEVGLDAWSTWKRVNRCDNRVQLRRVSTRPVLDAVINAGILQRGAIPQAWQNLCGVDEHGTADEVLPGAGRLLRAE</sequence>
<reference evidence="1 2" key="1">
    <citation type="journal article" date="2013" name="ISME J.">
        <title>Metabolic model for the filamentous 'Candidatus Microthrix parvicella' based on genomic and metagenomic analyses.</title>
        <authorList>
            <person name="Jon McIlroy S."/>
            <person name="Kristiansen R."/>
            <person name="Albertsen M."/>
            <person name="Michael Karst S."/>
            <person name="Rossetti S."/>
            <person name="Lund Nielsen J."/>
            <person name="Tandoi V."/>
            <person name="James Seviour R."/>
            <person name="Nielsen P.H."/>
        </authorList>
    </citation>
    <scope>NUCLEOTIDE SEQUENCE [LARGE SCALE GENOMIC DNA]</scope>
    <source>
        <strain evidence="1 2">RN1</strain>
    </source>
</reference>
<dbReference type="EMBL" id="CANL01000017">
    <property type="protein sequence ID" value="CCM63503.1"/>
    <property type="molecule type" value="Genomic_DNA"/>
</dbReference>
<comment type="caution">
    <text evidence="1">The sequence shown here is derived from an EMBL/GenBank/DDBJ whole genome shotgun (WGS) entry which is preliminary data.</text>
</comment>
<name>R4YYP0_9ACTN</name>
<accession>R4YYP0</accession>
<dbReference type="AlphaFoldDB" id="R4YYP0"/>